<evidence type="ECO:0000259" key="1">
    <source>
        <dbReference type="Pfam" id="PF13649"/>
    </source>
</evidence>
<evidence type="ECO:0000313" key="3">
    <source>
        <dbReference type="Proteomes" id="UP000008914"/>
    </source>
</evidence>
<sequence>MTDEQQGFGKFAQDLFGWYSITMLALGARTGLLEALLSGGGTVDEISQQAGTDLRNTLEWLRALTAAGHVEVEGDRFHATEQTRAVMGPGFPSDVRGVLAFVDGMSEVMDDVAAAVVSGRGVGPGVYDHAFGPAVGRINTPTYSAALVDEWIAGVDGVGDALREGGAIADIACGNGDAVGLAARAFPRAHVVGFDVVVAQGEQQAELPGNAELRVADAEQLPRDRTYDLVMCLDAFHHLGDPVKVAFEVHAVLRPGGAFMVVEPTMTGDLAVDAREPFSVVIYASMLLWCLQENLAAGGAGHGADGPDWVVDALSRGGFGTVTVRPSETGYNVITGIA</sequence>
<organism evidence="2 3">
    <name type="scientific">Intrasporangium calvum (strain ATCC 23552 / DSM 43043 / JCM 3097 / NBRC 12989 / NCIMB 10167 / NRRL B-3866 / 7 KIP)</name>
    <dbReference type="NCBI Taxonomy" id="710696"/>
    <lineage>
        <taxon>Bacteria</taxon>
        <taxon>Bacillati</taxon>
        <taxon>Actinomycetota</taxon>
        <taxon>Actinomycetes</taxon>
        <taxon>Micrococcales</taxon>
        <taxon>Intrasporangiaceae</taxon>
        <taxon>Intrasporangium</taxon>
    </lineage>
</organism>
<keyword evidence="3" id="KW-1185">Reference proteome</keyword>
<evidence type="ECO:0000313" key="2">
    <source>
        <dbReference type="EMBL" id="ADU47320.1"/>
    </source>
</evidence>
<dbReference type="Proteomes" id="UP000008914">
    <property type="component" value="Chromosome"/>
</dbReference>
<dbReference type="PANTHER" id="PTHR45128">
    <property type="entry name" value="METHYLTRANSFERASE TYPE 11"/>
    <property type="match status" value="1"/>
</dbReference>
<accession>E6SB59</accession>
<keyword evidence="2" id="KW-0808">Transferase</keyword>
<dbReference type="GO" id="GO:0032259">
    <property type="term" value="P:methylation"/>
    <property type="evidence" value="ECO:0007669"/>
    <property type="project" value="UniProtKB-KW"/>
</dbReference>
<dbReference type="EMBL" id="CP002343">
    <property type="protein sequence ID" value="ADU47320.1"/>
    <property type="molecule type" value="Genomic_DNA"/>
</dbReference>
<dbReference type="InterPro" id="IPR029063">
    <property type="entry name" value="SAM-dependent_MTases_sf"/>
</dbReference>
<dbReference type="AlphaFoldDB" id="E6SB59"/>
<dbReference type="SUPFAM" id="SSF46785">
    <property type="entry name" value="Winged helix' DNA-binding domain"/>
    <property type="match status" value="1"/>
</dbReference>
<dbReference type="KEGG" id="ica:Intca_0779"/>
<dbReference type="Pfam" id="PF13649">
    <property type="entry name" value="Methyltransf_25"/>
    <property type="match status" value="1"/>
</dbReference>
<dbReference type="CDD" id="cd02440">
    <property type="entry name" value="AdoMet_MTases"/>
    <property type="match status" value="1"/>
</dbReference>
<feature type="domain" description="Methyltransferase" evidence="1">
    <location>
        <begin position="168"/>
        <end position="257"/>
    </location>
</feature>
<reference evidence="2 3" key="1">
    <citation type="journal article" date="2010" name="Stand. Genomic Sci.">
        <title>Complete genome sequence of Intrasporangium calvum type strain (7 KIP).</title>
        <authorList>
            <person name="Del Rio T.G."/>
            <person name="Chertkov O."/>
            <person name="Yasawong M."/>
            <person name="Lucas S."/>
            <person name="Deshpande S."/>
            <person name="Cheng J.F."/>
            <person name="Detter C."/>
            <person name="Tapia R."/>
            <person name="Han C."/>
            <person name="Goodwin L."/>
            <person name="Pitluck S."/>
            <person name="Liolios K."/>
            <person name="Ivanova N."/>
            <person name="Mavromatis K."/>
            <person name="Pati A."/>
            <person name="Chen A."/>
            <person name="Palaniappan K."/>
            <person name="Land M."/>
            <person name="Hauser L."/>
            <person name="Chang Y.J."/>
            <person name="Jeffries C.D."/>
            <person name="Rohde M."/>
            <person name="Pukall R."/>
            <person name="Sikorski J."/>
            <person name="Goker M."/>
            <person name="Woyke T."/>
            <person name="Bristow J."/>
            <person name="Eisen J.A."/>
            <person name="Markowitz V."/>
            <person name="Hugenholtz P."/>
            <person name="Kyrpides N.C."/>
            <person name="Klenk H.P."/>
            <person name="Lapidus A."/>
        </authorList>
    </citation>
    <scope>NUCLEOTIDE SEQUENCE [LARGE SCALE GENOMIC DNA]</scope>
    <source>
        <strain evidence="3">ATCC 23552 / DSM 43043 / JCM 3097 / NBRC 12989 / 7 KIP</strain>
    </source>
</reference>
<dbReference type="SUPFAM" id="SSF53335">
    <property type="entry name" value="S-adenosyl-L-methionine-dependent methyltransferases"/>
    <property type="match status" value="1"/>
</dbReference>
<proteinExistence type="predicted"/>
<dbReference type="Gene3D" id="1.10.10.10">
    <property type="entry name" value="Winged helix-like DNA-binding domain superfamily/Winged helix DNA-binding domain"/>
    <property type="match status" value="1"/>
</dbReference>
<gene>
    <name evidence="2" type="ordered locus">Intca_0779</name>
</gene>
<dbReference type="InterPro" id="IPR041698">
    <property type="entry name" value="Methyltransf_25"/>
</dbReference>
<keyword evidence="2" id="KW-0489">Methyltransferase</keyword>
<dbReference type="OrthoDB" id="9801363at2"/>
<dbReference type="HOGENOM" id="CLU_071486_0_0_11"/>
<dbReference type="eggNOG" id="COG2226">
    <property type="taxonomic scope" value="Bacteria"/>
</dbReference>
<dbReference type="Gene3D" id="3.40.50.150">
    <property type="entry name" value="Vaccinia Virus protein VP39"/>
    <property type="match status" value="1"/>
</dbReference>
<dbReference type="GO" id="GO:0008168">
    <property type="term" value="F:methyltransferase activity"/>
    <property type="evidence" value="ECO:0007669"/>
    <property type="project" value="UniProtKB-KW"/>
</dbReference>
<name>E6SB59_INTC7</name>
<protein>
    <submittedName>
        <fullName evidence="2">Methyltransferase type 11</fullName>
    </submittedName>
</protein>
<dbReference type="InterPro" id="IPR036390">
    <property type="entry name" value="WH_DNA-bd_sf"/>
</dbReference>
<dbReference type="InterPro" id="IPR036388">
    <property type="entry name" value="WH-like_DNA-bd_sf"/>
</dbReference>
<dbReference type="InterPro" id="IPR053173">
    <property type="entry name" value="SAM-binding_MTase"/>
</dbReference>
<dbReference type="RefSeq" id="WP_013491640.1">
    <property type="nucleotide sequence ID" value="NC_014830.1"/>
</dbReference>